<gene>
    <name evidence="5" type="primary">rna1</name>
    <name evidence="5" type="ORF">CcaverHIS019_0308880</name>
</gene>
<dbReference type="SMART" id="SM00368">
    <property type="entry name" value="LRR_RI"/>
    <property type="match status" value="7"/>
</dbReference>
<name>A0AA48L2V8_9TREE</name>
<dbReference type="GO" id="GO:0005634">
    <property type="term" value="C:nucleus"/>
    <property type="evidence" value="ECO:0007669"/>
    <property type="project" value="TreeGrafter"/>
</dbReference>
<dbReference type="PANTHER" id="PTHR24113">
    <property type="entry name" value="RAN GTPASE-ACTIVATING PROTEIN 1"/>
    <property type="match status" value="1"/>
</dbReference>
<dbReference type="InterPro" id="IPR032675">
    <property type="entry name" value="LRR_dom_sf"/>
</dbReference>
<keyword evidence="2" id="KW-0433">Leucine-rich repeat</keyword>
<dbReference type="KEGG" id="ccac:CcaHIS019_0308880"/>
<reference evidence="5" key="1">
    <citation type="journal article" date="2023" name="BMC Genomics">
        <title>Chromosome-level genome assemblies of Cutaneotrichosporon spp. (Trichosporonales, Basidiomycota) reveal imbalanced evolution between nucleotide sequences and chromosome synteny.</title>
        <authorList>
            <person name="Kobayashi Y."/>
            <person name="Kayamori A."/>
            <person name="Aoki K."/>
            <person name="Shiwa Y."/>
            <person name="Matsutani M."/>
            <person name="Fujita N."/>
            <person name="Sugita T."/>
            <person name="Iwasaki W."/>
            <person name="Tanaka N."/>
            <person name="Takashima M."/>
        </authorList>
    </citation>
    <scope>NUCLEOTIDE SEQUENCE</scope>
    <source>
        <strain evidence="5">HIS019</strain>
    </source>
</reference>
<dbReference type="PANTHER" id="PTHR24113:SF12">
    <property type="entry name" value="RAN GTPASE-ACTIVATING PROTEIN 1"/>
    <property type="match status" value="1"/>
</dbReference>
<dbReference type="GO" id="GO:0005829">
    <property type="term" value="C:cytosol"/>
    <property type="evidence" value="ECO:0007669"/>
    <property type="project" value="TreeGrafter"/>
</dbReference>
<dbReference type="EMBL" id="AP028214">
    <property type="protein sequence ID" value="BEI90818.1"/>
    <property type="molecule type" value="Genomic_DNA"/>
</dbReference>
<keyword evidence="1" id="KW-0343">GTPase activation</keyword>
<dbReference type="GO" id="GO:0006913">
    <property type="term" value="P:nucleocytoplasmic transport"/>
    <property type="evidence" value="ECO:0007669"/>
    <property type="project" value="TreeGrafter"/>
</dbReference>
<proteinExistence type="predicted"/>
<keyword evidence="6" id="KW-1185">Reference proteome</keyword>
<evidence type="ECO:0000313" key="6">
    <source>
        <dbReference type="Proteomes" id="UP001233271"/>
    </source>
</evidence>
<feature type="compositionally biased region" description="Acidic residues" evidence="4">
    <location>
        <begin position="340"/>
        <end position="373"/>
    </location>
</feature>
<dbReference type="GeneID" id="85494688"/>
<evidence type="ECO:0000256" key="2">
    <source>
        <dbReference type="ARBA" id="ARBA00022614"/>
    </source>
</evidence>
<dbReference type="Proteomes" id="UP001233271">
    <property type="component" value="Chromosome 3"/>
</dbReference>
<keyword evidence="3" id="KW-0677">Repeat</keyword>
<organism evidence="5 6">
    <name type="scientific">Cutaneotrichosporon cavernicola</name>
    <dbReference type="NCBI Taxonomy" id="279322"/>
    <lineage>
        <taxon>Eukaryota</taxon>
        <taxon>Fungi</taxon>
        <taxon>Dikarya</taxon>
        <taxon>Basidiomycota</taxon>
        <taxon>Agaricomycotina</taxon>
        <taxon>Tremellomycetes</taxon>
        <taxon>Trichosporonales</taxon>
        <taxon>Trichosporonaceae</taxon>
        <taxon>Cutaneotrichosporon</taxon>
    </lineage>
</organism>
<dbReference type="GO" id="GO:0031267">
    <property type="term" value="F:small GTPase binding"/>
    <property type="evidence" value="ECO:0007669"/>
    <property type="project" value="TreeGrafter"/>
</dbReference>
<sequence length="420" mass="45256">MSSSNGGKVFSILGKNLKANTKADLEPYITELADLTDVEEVHFGGNSLGVEACQAIAAVLKEKKNLKIVDLADIFTGRLISEIPHALSALCDALIDSPALVELDLSDNAFGGRCADAMVPFLENNTVFQNFKLNNNGMGPAGGTIVANALYENAVRAKAAGRESQLRVLVCGRNRLENGSAPAWAKAFEAHGLLREVRMPQNGIRMEGIAAIAKGLAACPNLEVLDLQDNTATRSGTRAIVRQLTKWPQLREINLSDCLLGKAGGIALAASLEAGSNPKLETLKLQYGEFDKRTIEILAVAITQHLKNLTTLEINGNQADPEDECIEKLREALRVHDHEDALDELDDMEEPESEEEEEETEEEESESEDEEQKEAEKEGISPEAKAGEDDGVDAGADDKGKPVSDKETDDLANALAKVTV</sequence>
<dbReference type="SUPFAM" id="SSF52047">
    <property type="entry name" value="RNI-like"/>
    <property type="match status" value="1"/>
</dbReference>
<evidence type="ECO:0000256" key="3">
    <source>
        <dbReference type="ARBA" id="ARBA00022737"/>
    </source>
</evidence>
<evidence type="ECO:0008006" key="7">
    <source>
        <dbReference type="Google" id="ProtNLM"/>
    </source>
</evidence>
<dbReference type="AlphaFoldDB" id="A0AA48L2V8"/>
<dbReference type="CDD" id="cd00116">
    <property type="entry name" value="LRR_RI"/>
    <property type="match status" value="1"/>
</dbReference>
<feature type="compositionally biased region" description="Basic and acidic residues" evidence="4">
    <location>
        <begin position="374"/>
        <end position="388"/>
    </location>
</feature>
<dbReference type="GO" id="GO:0005096">
    <property type="term" value="F:GTPase activator activity"/>
    <property type="evidence" value="ECO:0007669"/>
    <property type="project" value="UniProtKB-KW"/>
</dbReference>
<evidence type="ECO:0000256" key="1">
    <source>
        <dbReference type="ARBA" id="ARBA00022468"/>
    </source>
</evidence>
<dbReference type="Pfam" id="PF13516">
    <property type="entry name" value="LRR_6"/>
    <property type="match status" value="1"/>
</dbReference>
<dbReference type="InterPro" id="IPR001611">
    <property type="entry name" value="Leu-rich_rpt"/>
</dbReference>
<dbReference type="Gene3D" id="3.80.10.10">
    <property type="entry name" value="Ribonuclease Inhibitor"/>
    <property type="match status" value="1"/>
</dbReference>
<evidence type="ECO:0000313" key="5">
    <source>
        <dbReference type="EMBL" id="BEI90818.1"/>
    </source>
</evidence>
<feature type="region of interest" description="Disordered" evidence="4">
    <location>
        <begin position="340"/>
        <end position="420"/>
    </location>
</feature>
<dbReference type="RefSeq" id="XP_060456083.1">
    <property type="nucleotide sequence ID" value="XM_060599384.1"/>
</dbReference>
<evidence type="ECO:0000256" key="4">
    <source>
        <dbReference type="SAM" id="MobiDB-lite"/>
    </source>
</evidence>
<accession>A0AA48L2V8</accession>
<dbReference type="GO" id="GO:0048471">
    <property type="term" value="C:perinuclear region of cytoplasm"/>
    <property type="evidence" value="ECO:0007669"/>
    <property type="project" value="TreeGrafter"/>
</dbReference>
<dbReference type="InterPro" id="IPR027038">
    <property type="entry name" value="RanGap"/>
</dbReference>
<protein>
    <recommendedName>
        <fullName evidence="7">RNI-like protein</fullName>
    </recommendedName>
</protein>
<feature type="compositionally biased region" description="Basic and acidic residues" evidence="4">
    <location>
        <begin position="396"/>
        <end position="406"/>
    </location>
</feature>